<gene>
    <name evidence="1" type="ORF">EXIGLDRAFT_829249</name>
</gene>
<evidence type="ECO:0000313" key="1">
    <source>
        <dbReference type="EMBL" id="KZW02351.1"/>
    </source>
</evidence>
<keyword evidence="2" id="KW-1185">Reference proteome</keyword>
<dbReference type="Gene3D" id="1.20.1280.50">
    <property type="match status" value="1"/>
</dbReference>
<organism evidence="1 2">
    <name type="scientific">Exidia glandulosa HHB12029</name>
    <dbReference type="NCBI Taxonomy" id="1314781"/>
    <lineage>
        <taxon>Eukaryota</taxon>
        <taxon>Fungi</taxon>
        <taxon>Dikarya</taxon>
        <taxon>Basidiomycota</taxon>
        <taxon>Agaricomycotina</taxon>
        <taxon>Agaricomycetes</taxon>
        <taxon>Auriculariales</taxon>
        <taxon>Exidiaceae</taxon>
        <taxon>Exidia</taxon>
    </lineage>
</organism>
<sequence>MSRALHELIFEGERREAGILRAVHLPEDVLRLIFDYVHESSFMWYHHTRAAACYKDLLSCTLVCRDWRSPSSYALYRWICVPRRRRFKHSLDAFSALLRTLGGFAASDSRALSGTSVLELDVHDYEPRARESNNSSSSDSDDDVECDADYPTFRRLAEVLSLLPRLRKLSLIVHQPHDIILPAVFRSHLTDLRLTHLRVCYADDEEIQPGLQSTSYNAGTLIRDFLTIWPSITHLDIATQPGTGVHVDKPWSSIPGLRLRDIRLPREAAQSTNNILSASTGGSAALRTAAVTIDCNFMFSCRFIQPLFTPTLHTLELSLSLLMHPTLSRELYDELPTMFQPMTALRRFVIGECKHSFIDRLIACIPTWVRDLGVIYTCDDRRKCASPQWIIALLQRLEAPQRVVIYVAWPLTQPRDGEFDDPITSPEYSCEDAQRDARAFYHPAEDFCSARGIRFDMRPCADLDVLNYDD</sequence>
<accession>A0A165PLQ4</accession>
<dbReference type="EMBL" id="KV425888">
    <property type="protein sequence ID" value="KZW02351.1"/>
    <property type="molecule type" value="Genomic_DNA"/>
</dbReference>
<dbReference type="InParanoid" id="A0A165PLQ4"/>
<name>A0A165PLQ4_EXIGL</name>
<protein>
    <submittedName>
        <fullName evidence="1">Uncharacterized protein</fullName>
    </submittedName>
</protein>
<reference evidence="1 2" key="1">
    <citation type="journal article" date="2016" name="Mol. Biol. Evol.">
        <title>Comparative Genomics of Early-Diverging Mushroom-Forming Fungi Provides Insights into the Origins of Lignocellulose Decay Capabilities.</title>
        <authorList>
            <person name="Nagy L.G."/>
            <person name="Riley R."/>
            <person name="Tritt A."/>
            <person name="Adam C."/>
            <person name="Daum C."/>
            <person name="Floudas D."/>
            <person name="Sun H."/>
            <person name="Yadav J.S."/>
            <person name="Pangilinan J."/>
            <person name="Larsson K.H."/>
            <person name="Matsuura K."/>
            <person name="Barry K."/>
            <person name="Labutti K."/>
            <person name="Kuo R."/>
            <person name="Ohm R.A."/>
            <person name="Bhattacharya S.S."/>
            <person name="Shirouzu T."/>
            <person name="Yoshinaga Y."/>
            <person name="Martin F.M."/>
            <person name="Grigoriev I.V."/>
            <person name="Hibbett D.S."/>
        </authorList>
    </citation>
    <scope>NUCLEOTIDE SEQUENCE [LARGE SCALE GENOMIC DNA]</scope>
    <source>
        <strain evidence="1 2">HHB12029</strain>
    </source>
</reference>
<dbReference type="AlphaFoldDB" id="A0A165PLQ4"/>
<evidence type="ECO:0000313" key="2">
    <source>
        <dbReference type="Proteomes" id="UP000077266"/>
    </source>
</evidence>
<proteinExistence type="predicted"/>
<dbReference type="Proteomes" id="UP000077266">
    <property type="component" value="Unassembled WGS sequence"/>
</dbReference>